<keyword evidence="2" id="KW-1185">Reference proteome</keyword>
<evidence type="ECO:0008006" key="3">
    <source>
        <dbReference type="Google" id="ProtNLM"/>
    </source>
</evidence>
<gene>
    <name evidence="1" type="ORF">H8709_01835</name>
</gene>
<accession>A0A926E9A0</accession>
<proteinExistence type="predicted"/>
<dbReference type="InterPro" id="IPR017853">
    <property type="entry name" value="GH"/>
</dbReference>
<dbReference type="Proteomes" id="UP000660861">
    <property type="component" value="Unassembled WGS sequence"/>
</dbReference>
<dbReference type="AlphaFoldDB" id="A0A926E9A0"/>
<evidence type="ECO:0000313" key="2">
    <source>
        <dbReference type="Proteomes" id="UP000660861"/>
    </source>
</evidence>
<sequence>MKKFIIVCVTLFLLLFLGDYFFYHMGVYIDTDPGAPVVSFTKTEGKQIYLDQGNGYEPFEIKGVDMGSGIPGHFATDYAIDKETYLRWFGMIKDMGANTIRVYTILSPSFYEAVYEYNTGNDDPLYVIHGLWVNDYVHNSHVDAYDDSFLQTLLDDSRTLVDVLHGKRKLEVGRGLGSGSYTRDISPWVIGYILGVEWEDVTVAYTNHMREDWNSYTGAYMSTTKDASPFEAFLARLGDNIVSYESGRYKQQRLVAFSNWPTTDPFDYPERITKYFKKSAKVDVEHIKMEPAFIGGTFASYHIYPYYPDYLNYMADPSIYADETGQINTYAAYLKMVNAHHSIPVVISEFGVPTSRGIAQLDVNTGRSQGHMSEKDQGQALIDSYHDIKNAGCAGSIIFTWQDEWFKRTWNTMHAVDLTKTPFWSDYQTNEQYFGLLSFDPGKEKSVCYVDGDVSEWSEEDVVLQREGTTLSIKYDEKFLYFRIHRDGFSKGEKLYLPIDLTPKSGSNYCENLDAKFQREADFVIAIDGKEESRIFVQERYNVLRAMYGIEIEHKNPYFAENVPDRNSPVFEPIQLILQTFFMDADEELNAGSHAELFETGKLCYGNANPDSPDFDSLADFCFGGEQGDDIELKIPWQLLNFSNPSEMMIHDDYYAHYGVENMKIKEMYVGVGSADSTERIAMVSYPLKGWGSRVTYHERLKSSYYIMQKLWREDAAGN</sequence>
<dbReference type="Gene3D" id="3.20.20.80">
    <property type="entry name" value="Glycosidases"/>
    <property type="match status" value="2"/>
</dbReference>
<dbReference type="RefSeq" id="WP_262396660.1">
    <property type="nucleotide sequence ID" value="NZ_JACRTC010000001.1"/>
</dbReference>
<evidence type="ECO:0000313" key="1">
    <source>
        <dbReference type="EMBL" id="MBC8569563.1"/>
    </source>
</evidence>
<organism evidence="1 2">
    <name type="scientific">Zongyangia hominis</name>
    <dbReference type="NCBI Taxonomy" id="2763677"/>
    <lineage>
        <taxon>Bacteria</taxon>
        <taxon>Bacillati</taxon>
        <taxon>Bacillota</taxon>
        <taxon>Clostridia</taxon>
        <taxon>Eubacteriales</taxon>
        <taxon>Oscillospiraceae</taxon>
        <taxon>Zongyangia</taxon>
    </lineage>
</organism>
<name>A0A926E9A0_9FIRM</name>
<dbReference type="EMBL" id="JACRTC010000001">
    <property type="protein sequence ID" value="MBC8569563.1"/>
    <property type="molecule type" value="Genomic_DNA"/>
</dbReference>
<protein>
    <recommendedName>
        <fullName evidence="3">Family 2 glycosyl transferase</fullName>
    </recommendedName>
</protein>
<reference evidence="1" key="1">
    <citation type="submission" date="2020-08" db="EMBL/GenBank/DDBJ databases">
        <title>Genome public.</title>
        <authorList>
            <person name="Liu C."/>
            <person name="Sun Q."/>
        </authorList>
    </citation>
    <scope>NUCLEOTIDE SEQUENCE</scope>
    <source>
        <strain evidence="1">NSJ-54</strain>
    </source>
</reference>
<dbReference type="SUPFAM" id="SSF51445">
    <property type="entry name" value="(Trans)glycosidases"/>
    <property type="match status" value="1"/>
</dbReference>
<comment type="caution">
    <text evidence="1">The sequence shown here is derived from an EMBL/GenBank/DDBJ whole genome shotgun (WGS) entry which is preliminary data.</text>
</comment>